<feature type="transmembrane region" description="Helical" evidence="1">
    <location>
        <begin position="12"/>
        <end position="32"/>
    </location>
</feature>
<feature type="transmembrane region" description="Helical" evidence="1">
    <location>
        <begin position="291"/>
        <end position="311"/>
    </location>
</feature>
<protein>
    <submittedName>
        <fullName evidence="3">CPBP family intramembrane metalloprotease</fullName>
    </submittedName>
</protein>
<feature type="transmembrane region" description="Helical" evidence="1">
    <location>
        <begin position="154"/>
        <end position="172"/>
    </location>
</feature>
<name>A0A5B8VF37_9BACT</name>
<keyword evidence="1" id="KW-1133">Transmembrane helix</keyword>
<dbReference type="GO" id="GO:0080120">
    <property type="term" value="P:CAAX-box protein maturation"/>
    <property type="evidence" value="ECO:0007669"/>
    <property type="project" value="UniProtKB-ARBA"/>
</dbReference>
<dbReference type="EMBL" id="CP042435">
    <property type="protein sequence ID" value="QEC68938.1"/>
    <property type="molecule type" value="Genomic_DNA"/>
</dbReference>
<sequence>MPDKLMRKDKIYISAYIFIYIIAALVLVVVFQNPVEDILTGLFSFGIGFSLVAWLLTKNISNSGIDKHPFKNEAWLLFALIFWIILYITYGSSFVDHLVPASILQNDRAYAFVILARKLLVFVMVPLLLYRLAGFSLTDFGLEAPIKNIFSKKSLITFCVISVIVLAFQYFMSNGGKHFREGNFSFAQMLAGFPLLFIWLFLEVGLVEEFFFRGLLQSRMSALLKSNAGGILISGLIFGLAHAPGLYLRGFGETEGITESLPFAFWAAYTVCTMSVGGIFIGIIWSKTKNLYLIMAIHAMLDIIPNFANFVHTWKL</sequence>
<gene>
    <name evidence="3" type="ORF">FRZ67_17085</name>
</gene>
<feature type="transmembrane region" description="Helical" evidence="1">
    <location>
        <begin position="73"/>
        <end position="90"/>
    </location>
</feature>
<feature type="transmembrane region" description="Helical" evidence="1">
    <location>
        <begin position="110"/>
        <end position="133"/>
    </location>
</feature>
<proteinExistence type="predicted"/>
<reference evidence="3 4" key="1">
    <citation type="journal article" date="2016" name="Int. J. Syst. Evol. Microbiol.">
        <title>Panacibacter ginsenosidivorans gen. nov., sp. nov., with ginsenoside converting activity isolated from soil of a ginseng field.</title>
        <authorList>
            <person name="Siddiqi M.Z."/>
            <person name="Muhammad Shafi S."/>
            <person name="Choi K.D."/>
            <person name="Im W.T."/>
        </authorList>
    </citation>
    <scope>NUCLEOTIDE SEQUENCE [LARGE SCALE GENOMIC DNA]</scope>
    <source>
        <strain evidence="3 4">Gsoil1550</strain>
    </source>
</reference>
<keyword evidence="4" id="KW-1185">Reference proteome</keyword>
<dbReference type="GO" id="GO:0006508">
    <property type="term" value="P:proteolysis"/>
    <property type="evidence" value="ECO:0007669"/>
    <property type="project" value="UniProtKB-KW"/>
</dbReference>
<evidence type="ECO:0000256" key="1">
    <source>
        <dbReference type="SAM" id="Phobius"/>
    </source>
</evidence>
<feature type="transmembrane region" description="Helical" evidence="1">
    <location>
        <begin position="263"/>
        <end position="284"/>
    </location>
</feature>
<feature type="transmembrane region" description="Helical" evidence="1">
    <location>
        <begin position="38"/>
        <end position="57"/>
    </location>
</feature>
<dbReference type="GO" id="GO:0008237">
    <property type="term" value="F:metallopeptidase activity"/>
    <property type="evidence" value="ECO:0007669"/>
    <property type="project" value="UniProtKB-KW"/>
</dbReference>
<keyword evidence="1" id="KW-0812">Transmembrane</keyword>
<dbReference type="AlphaFoldDB" id="A0A5B8VF37"/>
<feature type="transmembrane region" description="Helical" evidence="1">
    <location>
        <begin position="222"/>
        <end position="243"/>
    </location>
</feature>
<dbReference type="OrthoDB" id="118729at2"/>
<dbReference type="Proteomes" id="UP000321533">
    <property type="component" value="Chromosome"/>
</dbReference>
<dbReference type="GO" id="GO:0004175">
    <property type="term" value="F:endopeptidase activity"/>
    <property type="evidence" value="ECO:0007669"/>
    <property type="project" value="UniProtKB-ARBA"/>
</dbReference>
<evidence type="ECO:0000313" key="4">
    <source>
        <dbReference type="Proteomes" id="UP000321533"/>
    </source>
</evidence>
<dbReference type="RefSeq" id="WP_147191480.1">
    <property type="nucleotide sequence ID" value="NZ_CP042435.1"/>
</dbReference>
<dbReference type="InterPro" id="IPR003675">
    <property type="entry name" value="Rce1/LyrA-like_dom"/>
</dbReference>
<organism evidence="3 4">
    <name type="scientific">Panacibacter ginsenosidivorans</name>
    <dbReference type="NCBI Taxonomy" id="1813871"/>
    <lineage>
        <taxon>Bacteria</taxon>
        <taxon>Pseudomonadati</taxon>
        <taxon>Bacteroidota</taxon>
        <taxon>Chitinophagia</taxon>
        <taxon>Chitinophagales</taxon>
        <taxon>Chitinophagaceae</taxon>
        <taxon>Panacibacter</taxon>
    </lineage>
</organism>
<feature type="transmembrane region" description="Helical" evidence="1">
    <location>
        <begin position="184"/>
        <end position="202"/>
    </location>
</feature>
<dbReference type="Pfam" id="PF02517">
    <property type="entry name" value="Rce1-like"/>
    <property type="match status" value="1"/>
</dbReference>
<keyword evidence="3" id="KW-0378">Hydrolase</keyword>
<keyword evidence="1" id="KW-0472">Membrane</keyword>
<keyword evidence="3" id="KW-0482">Metalloprotease</keyword>
<dbReference type="KEGG" id="pgin:FRZ67_17085"/>
<evidence type="ECO:0000313" key="3">
    <source>
        <dbReference type="EMBL" id="QEC68938.1"/>
    </source>
</evidence>
<accession>A0A5B8VF37</accession>
<feature type="domain" description="CAAX prenyl protease 2/Lysostaphin resistance protein A-like" evidence="2">
    <location>
        <begin position="193"/>
        <end position="303"/>
    </location>
</feature>
<keyword evidence="3" id="KW-0645">Protease</keyword>
<evidence type="ECO:0000259" key="2">
    <source>
        <dbReference type="Pfam" id="PF02517"/>
    </source>
</evidence>